<keyword evidence="3" id="KW-0687">Ribonucleoprotein</keyword>
<dbReference type="Gene3D" id="3.30.1390.10">
    <property type="match status" value="1"/>
</dbReference>
<dbReference type="InterPro" id="IPR036235">
    <property type="entry name" value="Ribosomal_bL12_oligo_N_sf"/>
</dbReference>
<dbReference type="PANTHER" id="PTHR45987:SF4">
    <property type="entry name" value="LARGE RIBOSOMAL SUBUNIT PROTEIN BL12M"/>
    <property type="match status" value="1"/>
</dbReference>
<dbReference type="PANTHER" id="PTHR45987">
    <property type="entry name" value="39S RIBOSOMAL PROTEIN L12"/>
    <property type="match status" value="1"/>
</dbReference>
<protein>
    <recommendedName>
        <fullName evidence="9">Ribosomal protein L7/L12 oligomerisation domain-containing protein</fullName>
    </recommendedName>
</protein>
<dbReference type="Pfam" id="PF00542">
    <property type="entry name" value="Ribosomal_L12"/>
    <property type="match status" value="1"/>
</dbReference>
<dbReference type="GO" id="GO:0003735">
    <property type="term" value="F:structural constituent of ribosome"/>
    <property type="evidence" value="ECO:0007669"/>
    <property type="project" value="InterPro"/>
</dbReference>
<dbReference type="InterPro" id="IPR013823">
    <property type="entry name" value="Ribosomal_bL12_C"/>
</dbReference>
<dbReference type="Proteomes" id="UP000321570">
    <property type="component" value="Unassembled WGS sequence"/>
</dbReference>
<dbReference type="InterPro" id="IPR014719">
    <property type="entry name" value="Ribosomal_bL12_C/ClpS-like"/>
</dbReference>
<dbReference type="GO" id="GO:0006412">
    <property type="term" value="P:translation"/>
    <property type="evidence" value="ECO:0007669"/>
    <property type="project" value="InterPro"/>
</dbReference>
<dbReference type="Pfam" id="PF16320">
    <property type="entry name" value="Ribosomal_L12_N"/>
    <property type="match status" value="1"/>
</dbReference>
<dbReference type="SUPFAM" id="SSF48300">
    <property type="entry name" value="Ribosomal protein L7/12, oligomerisation (N-terminal) domain"/>
    <property type="match status" value="1"/>
</dbReference>
<evidence type="ECO:0000256" key="1">
    <source>
        <dbReference type="ARBA" id="ARBA00007197"/>
    </source>
</evidence>
<evidence type="ECO:0000313" key="7">
    <source>
        <dbReference type="EMBL" id="VUZ41990.1"/>
    </source>
</evidence>
<dbReference type="InterPro" id="IPR000206">
    <property type="entry name" value="Ribosomal_bL12"/>
</dbReference>
<comment type="similarity">
    <text evidence="1">Belongs to the bacterial ribosomal protein bL12 family.</text>
</comment>
<organism evidence="7 8">
    <name type="scientific">Hymenolepis diminuta</name>
    <name type="common">Rat tapeworm</name>
    <dbReference type="NCBI Taxonomy" id="6216"/>
    <lineage>
        <taxon>Eukaryota</taxon>
        <taxon>Metazoa</taxon>
        <taxon>Spiralia</taxon>
        <taxon>Lophotrochozoa</taxon>
        <taxon>Platyhelminthes</taxon>
        <taxon>Cestoda</taxon>
        <taxon>Eucestoda</taxon>
        <taxon>Cyclophyllidea</taxon>
        <taxon>Hymenolepididae</taxon>
        <taxon>Hymenolepis</taxon>
    </lineage>
</organism>
<dbReference type="Gene3D" id="1.20.5.710">
    <property type="entry name" value="Single helix bin"/>
    <property type="match status" value="1"/>
</dbReference>
<keyword evidence="2" id="KW-0689">Ribosomal protein</keyword>
<dbReference type="SUPFAM" id="SSF54736">
    <property type="entry name" value="ClpS-like"/>
    <property type="match status" value="1"/>
</dbReference>
<dbReference type="InterPro" id="IPR008932">
    <property type="entry name" value="Ribosomal_bL12_oligo"/>
</dbReference>
<reference evidence="7 8" key="1">
    <citation type="submission" date="2019-07" db="EMBL/GenBank/DDBJ databases">
        <authorList>
            <person name="Jastrzebski P J."/>
            <person name="Paukszto L."/>
            <person name="Jastrzebski P J."/>
        </authorList>
    </citation>
    <scope>NUCLEOTIDE SEQUENCE [LARGE SCALE GENOMIC DNA]</scope>
    <source>
        <strain evidence="7 8">WMS-il1</strain>
    </source>
</reference>
<feature type="region of interest" description="Disordered" evidence="4">
    <location>
        <begin position="210"/>
        <end position="234"/>
    </location>
</feature>
<accession>A0A564Y425</accession>
<evidence type="ECO:0000313" key="8">
    <source>
        <dbReference type="Proteomes" id="UP000321570"/>
    </source>
</evidence>
<feature type="domain" description="Large ribosomal subunit protein bL12 C-terminal" evidence="5">
    <location>
        <begin position="122"/>
        <end position="168"/>
    </location>
</feature>
<dbReference type="GO" id="GO:0003729">
    <property type="term" value="F:mRNA binding"/>
    <property type="evidence" value="ECO:0007669"/>
    <property type="project" value="TreeGrafter"/>
</dbReference>
<evidence type="ECO:0008006" key="9">
    <source>
        <dbReference type="Google" id="ProtNLM"/>
    </source>
</evidence>
<dbReference type="GO" id="GO:0005762">
    <property type="term" value="C:mitochondrial large ribosomal subunit"/>
    <property type="evidence" value="ECO:0007669"/>
    <property type="project" value="TreeGrafter"/>
</dbReference>
<proteinExistence type="inferred from homology"/>
<evidence type="ECO:0000256" key="2">
    <source>
        <dbReference type="ARBA" id="ARBA00022980"/>
    </source>
</evidence>
<evidence type="ECO:0000259" key="6">
    <source>
        <dbReference type="Pfam" id="PF16320"/>
    </source>
</evidence>
<sequence length="234" mass="25838">MMLISVISVGSKILRSHNAKRLIQRSVFSCYSTAASQIAEYLKAPALEGVEKEYPERIVKIVDQIAALTLLEVADLNELLSKKLNIHAPTHSMGFMPVQETAPAKKEEADEAEQAPVKSSYAVKLMKFDAVKKVQLIKEIKNILPDMNLVQAKKFVEAAPGILKKDLSPLPPRSNDFRKANGVKEPFLSEKTKSWVGKVCVGQLEMDKRGKEEFGGQESSVLSDGKSGNEERAE</sequence>
<gene>
    <name evidence="7" type="ORF">WMSIL1_LOCUS2654</name>
</gene>
<evidence type="ECO:0000256" key="3">
    <source>
        <dbReference type="ARBA" id="ARBA00023274"/>
    </source>
</evidence>
<evidence type="ECO:0000259" key="5">
    <source>
        <dbReference type="Pfam" id="PF00542"/>
    </source>
</evidence>
<name>A0A564Y425_HYMDI</name>
<feature type="domain" description="Large ribosomal subunit protein bL12 oligomerization" evidence="6">
    <location>
        <begin position="59"/>
        <end position="96"/>
    </location>
</feature>
<keyword evidence="8" id="KW-1185">Reference proteome</keyword>
<evidence type="ECO:0000256" key="4">
    <source>
        <dbReference type="SAM" id="MobiDB-lite"/>
    </source>
</evidence>
<dbReference type="AlphaFoldDB" id="A0A564Y425"/>
<dbReference type="EMBL" id="CABIJS010000077">
    <property type="protein sequence ID" value="VUZ41990.1"/>
    <property type="molecule type" value="Genomic_DNA"/>
</dbReference>